<evidence type="ECO:0000313" key="13">
    <source>
        <dbReference type="Proteomes" id="UP000460950"/>
    </source>
</evidence>
<dbReference type="FunFam" id="2.60.40.1120:FF:000003">
    <property type="entry name" value="Outer membrane protein Omp121"/>
    <property type="match status" value="1"/>
</dbReference>
<keyword evidence="4 8" id="KW-0812">Transmembrane</keyword>
<evidence type="ECO:0000256" key="9">
    <source>
        <dbReference type="RuleBase" id="RU003357"/>
    </source>
</evidence>
<feature type="domain" description="TonB-dependent receptor plug" evidence="11">
    <location>
        <begin position="112"/>
        <end position="218"/>
    </location>
</feature>
<evidence type="ECO:0000256" key="1">
    <source>
        <dbReference type="ARBA" id="ARBA00004571"/>
    </source>
</evidence>
<dbReference type="InterPro" id="IPR023996">
    <property type="entry name" value="TonB-dep_OMP_SusC/RagA"/>
</dbReference>
<organism evidence="12 13">
    <name type="scientific">Phocaeicola vulgatus</name>
    <name type="common">Bacteroides vulgatus</name>
    <dbReference type="NCBI Taxonomy" id="821"/>
    <lineage>
        <taxon>Bacteria</taxon>
        <taxon>Pseudomonadati</taxon>
        <taxon>Bacteroidota</taxon>
        <taxon>Bacteroidia</taxon>
        <taxon>Bacteroidales</taxon>
        <taxon>Bacteroidaceae</taxon>
        <taxon>Phocaeicola</taxon>
    </lineage>
</organism>
<dbReference type="Pfam" id="PF00593">
    <property type="entry name" value="TonB_dep_Rec_b-barrel"/>
    <property type="match status" value="1"/>
</dbReference>
<evidence type="ECO:0000256" key="6">
    <source>
        <dbReference type="ARBA" id="ARBA00023136"/>
    </source>
</evidence>
<evidence type="ECO:0000256" key="4">
    <source>
        <dbReference type="ARBA" id="ARBA00022692"/>
    </source>
</evidence>
<protein>
    <submittedName>
        <fullName evidence="12">TonB-dependent receptor</fullName>
    </submittedName>
</protein>
<feature type="domain" description="TonB-dependent receptor-like beta-barrel" evidence="10">
    <location>
        <begin position="353"/>
        <end position="939"/>
    </location>
</feature>
<evidence type="ECO:0000313" key="12">
    <source>
        <dbReference type="EMBL" id="MSS50044.1"/>
    </source>
</evidence>
<name>A0A7K0JJ37_PHOVU</name>
<dbReference type="SUPFAM" id="SSF56935">
    <property type="entry name" value="Porins"/>
    <property type="match status" value="1"/>
</dbReference>
<sequence>MKHLFLLLTLLSFSLTALAQQKVTGKVKDSSGEPVIGASVVVKGNNTMGTITDFDGNFMLDVPAKSVLVISYIGYVTQEVPTAGKNSLEIVLKEDTKTLDEVVVIGYGTQRKGDVTSSVASVKADNFVKGAVKDVGQLIQGKVAGLAITNPNGDPTGSTQIRLRGTNTIGGANTAPLVLIDGIPGELGTVAPEDVESVDVLKDGSAAAIYGTRGTNGVILITTKQAKGVDINQVEYNGYVSTSLIAKKLDMLNADEFRTLYPDQDHGADTDWIDEISRTPVSHVHNLSLMGGNSKTNYIANLNYASRQGIMKKSDFESFQGRIEVTHRMFDDKLKLKFGLFGKKNQMESTTSGGSFRGWVYGQATRRNPTDPVRNEDGTWNENVSKFEYENPLALLYEAEGNVKKTQLRYNGNIVYNPIKDLTLSAVFSYIRDNMNRGYGETLNHISALRDGLAGWSSVGAYTKMEKLMELTAQYSKEIGAHKFTVLGGYSYNETDFEELWIDNYGFQDDYFGGWHNIGIGSALKDGKANIGSKKTPTNLIGFFGRATYSFKNRYLLMGALRYEGASQLWGTDNAWGLFPSVSVGWRITEEAFMKNQKIFDDLKLRVGYGVTGSQPKDPFLGVAMLKYGSYAFVNGNWVQTIVPASNPNPDLKWEEKKETNIGLDFVSWGGRLSGSIDYYNRDVDGLIYEYGVPTPPNLYNKTMANGGTMRNRGVEVLVTVVPVQNKDFEWSTTGTFSLNSNKLISLSGSIFKSDYDYFNTGTVEYSGQVADSHRVQVGESIGNFYGFKVVDVDSEGRWIYEDRNGELVNYKDFTHAPEDKHVIGNGLPKWYAGWNNTLRYKNFDLNVTMRGAFGFQIINGGRMNYENVKNSRFENRLKSVNDLVFGKHTLSSEVEPEFNSYYVENGDYWKIDNITLGYSFGQVGKYIKSLRVYGSVLNALTITGYKGIDPEVSTDGLTPGYDTRDRYPSVRSFTFGVNVKF</sequence>
<keyword evidence="5 9" id="KW-0798">TonB box</keyword>
<dbReference type="InterPro" id="IPR008969">
    <property type="entry name" value="CarboxyPept-like_regulatory"/>
</dbReference>
<accession>A0A7K0JJ37</accession>
<dbReference type="Gene3D" id="2.170.130.10">
    <property type="entry name" value="TonB-dependent receptor, plug domain"/>
    <property type="match status" value="1"/>
</dbReference>
<evidence type="ECO:0000256" key="2">
    <source>
        <dbReference type="ARBA" id="ARBA00022448"/>
    </source>
</evidence>
<keyword evidence="7 8" id="KW-0998">Cell outer membrane</keyword>
<dbReference type="EMBL" id="VULU01000040">
    <property type="protein sequence ID" value="MSS50044.1"/>
    <property type="molecule type" value="Genomic_DNA"/>
</dbReference>
<dbReference type="GO" id="GO:0009279">
    <property type="term" value="C:cell outer membrane"/>
    <property type="evidence" value="ECO:0007669"/>
    <property type="project" value="UniProtKB-SubCell"/>
</dbReference>
<dbReference type="Pfam" id="PF07715">
    <property type="entry name" value="Plug"/>
    <property type="match status" value="1"/>
</dbReference>
<dbReference type="NCBIfam" id="TIGR04057">
    <property type="entry name" value="SusC_RagA_signa"/>
    <property type="match status" value="1"/>
</dbReference>
<evidence type="ECO:0000256" key="3">
    <source>
        <dbReference type="ARBA" id="ARBA00022452"/>
    </source>
</evidence>
<evidence type="ECO:0000259" key="11">
    <source>
        <dbReference type="Pfam" id="PF07715"/>
    </source>
</evidence>
<dbReference type="NCBIfam" id="TIGR04056">
    <property type="entry name" value="OMP_RagA_SusC"/>
    <property type="match status" value="1"/>
</dbReference>
<dbReference type="InterPro" id="IPR023997">
    <property type="entry name" value="TonB-dep_OMP_SusC/RagA_CS"/>
</dbReference>
<keyword evidence="2 8" id="KW-0813">Transport</keyword>
<dbReference type="Proteomes" id="UP000460950">
    <property type="component" value="Unassembled WGS sequence"/>
</dbReference>
<proteinExistence type="inferred from homology"/>
<evidence type="ECO:0000259" key="10">
    <source>
        <dbReference type="Pfam" id="PF00593"/>
    </source>
</evidence>
<comment type="similarity">
    <text evidence="8 9">Belongs to the TonB-dependent receptor family.</text>
</comment>
<dbReference type="Gene3D" id="2.40.170.20">
    <property type="entry name" value="TonB-dependent receptor, beta-barrel domain"/>
    <property type="match status" value="1"/>
</dbReference>
<dbReference type="AlphaFoldDB" id="A0A7K0JJ37"/>
<dbReference type="InterPro" id="IPR036942">
    <property type="entry name" value="Beta-barrel_TonB_sf"/>
</dbReference>
<gene>
    <name evidence="12" type="ORF">FYJ30_17500</name>
</gene>
<dbReference type="InterPro" id="IPR000531">
    <property type="entry name" value="Beta-barrel_TonB"/>
</dbReference>
<keyword evidence="3 8" id="KW-1134">Transmembrane beta strand</keyword>
<reference evidence="12 13" key="1">
    <citation type="submission" date="2019-09" db="EMBL/GenBank/DDBJ databases">
        <title>In-depth cultivation of the pig gut microbiome towards novel bacterial diversity and tailored functional studies.</title>
        <authorList>
            <person name="Wylensek D."/>
            <person name="Hitch T.C.A."/>
            <person name="Clavel T."/>
        </authorList>
    </citation>
    <scope>NUCLEOTIDE SEQUENCE [LARGE SCALE GENOMIC DNA]</scope>
    <source>
        <strain evidence="12 13">WCA-389-WT-3C</strain>
    </source>
</reference>
<dbReference type="RefSeq" id="WP_117696427.1">
    <property type="nucleotide sequence ID" value="NZ_JABDSF010000110.1"/>
</dbReference>
<evidence type="ECO:0000256" key="7">
    <source>
        <dbReference type="ARBA" id="ARBA00023237"/>
    </source>
</evidence>
<evidence type="ECO:0000256" key="8">
    <source>
        <dbReference type="PROSITE-ProRule" id="PRU01360"/>
    </source>
</evidence>
<comment type="caution">
    <text evidence="12">The sequence shown here is derived from an EMBL/GenBank/DDBJ whole genome shotgun (WGS) entry which is preliminary data.</text>
</comment>
<dbReference type="Gene3D" id="2.60.40.1120">
    <property type="entry name" value="Carboxypeptidase-like, regulatory domain"/>
    <property type="match status" value="1"/>
</dbReference>
<evidence type="ECO:0000256" key="5">
    <source>
        <dbReference type="ARBA" id="ARBA00023077"/>
    </source>
</evidence>
<dbReference type="InterPro" id="IPR039426">
    <property type="entry name" value="TonB-dep_rcpt-like"/>
</dbReference>
<dbReference type="InterPro" id="IPR012910">
    <property type="entry name" value="Plug_dom"/>
</dbReference>
<comment type="subcellular location">
    <subcellularLocation>
        <location evidence="1 8">Cell outer membrane</location>
        <topology evidence="1 8">Multi-pass membrane protein</topology>
    </subcellularLocation>
</comment>
<dbReference type="InterPro" id="IPR037066">
    <property type="entry name" value="Plug_dom_sf"/>
</dbReference>
<keyword evidence="6 8" id="KW-0472">Membrane</keyword>
<dbReference type="SUPFAM" id="SSF49464">
    <property type="entry name" value="Carboxypeptidase regulatory domain-like"/>
    <property type="match status" value="1"/>
</dbReference>
<keyword evidence="12" id="KW-0675">Receptor</keyword>
<dbReference type="Pfam" id="PF13715">
    <property type="entry name" value="CarbopepD_reg_2"/>
    <property type="match status" value="1"/>
</dbReference>
<dbReference type="PROSITE" id="PS52016">
    <property type="entry name" value="TONB_DEPENDENT_REC_3"/>
    <property type="match status" value="1"/>
</dbReference>